<protein>
    <recommendedName>
        <fullName evidence="1">Non-specific lipid-transfer protein</fullName>
    </recommendedName>
</protein>
<dbReference type="Proteomes" id="UP001420932">
    <property type="component" value="Unassembled WGS sequence"/>
</dbReference>
<proteinExistence type="inferred from homology"/>
<dbReference type="Gene3D" id="1.10.110.10">
    <property type="entry name" value="Plant lipid-transfer and hydrophobic proteins"/>
    <property type="match status" value="1"/>
</dbReference>
<feature type="signal peptide" evidence="2">
    <location>
        <begin position="1"/>
        <end position="23"/>
    </location>
</feature>
<evidence type="ECO:0000313" key="4">
    <source>
        <dbReference type="EMBL" id="KAK9152450.1"/>
    </source>
</evidence>
<dbReference type="GO" id="GO:0008289">
    <property type="term" value="F:lipid binding"/>
    <property type="evidence" value="ECO:0007669"/>
    <property type="project" value="UniProtKB-KW"/>
</dbReference>
<dbReference type="EMBL" id="JBBNAF010000004">
    <property type="protein sequence ID" value="KAK9152450.1"/>
    <property type="molecule type" value="Genomic_DNA"/>
</dbReference>
<keyword evidence="1" id="KW-0446">Lipid-binding</keyword>
<comment type="caution">
    <text evidence="4">The sequence shown here is derived from an EMBL/GenBank/DDBJ whole genome shotgun (WGS) entry which is preliminary data.</text>
</comment>
<dbReference type="SMART" id="SM00499">
    <property type="entry name" value="AAI"/>
    <property type="match status" value="1"/>
</dbReference>
<comment type="similarity">
    <text evidence="1">Belongs to the plant LTP family.</text>
</comment>
<dbReference type="InterPro" id="IPR000528">
    <property type="entry name" value="Plant_nsLTP"/>
</dbReference>
<dbReference type="InterPro" id="IPR036312">
    <property type="entry name" value="Bifun_inhib/LTP/seed_sf"/>
</dbReference>
<evidence type="ECO:0000313" key="5">
    <source>
        <dbReference type="Proteomes" id="UP001420932"/>
    </source>
</evidence>
<evidence type="ECO:0000259" key="3">
    <source>
        <dbReference type="SMART" id="SM00499"/>
    </source>
</evidence>
<dbReference type="InterPro" id="IPR016140">
    <property type="entry name" value="Bifunc_inhib/LTP/seed_store"/>
</dbReference>
<dbReference type="CDD" id="cd01960">
    <property type="entry name" value="nsLTP1"/>
    <property type="match status" value="1"/>
</dbReference>
<accession>A0AAP0KI11</accession>
<evidence type="ECO:0000256" key="2">
    <source>
        <dbReference type="SAM" id="SignalP"/>
    </source>
</evidence>
<keyword evidence="5" id="KW-1185">Reference proteome</keyword>
<keyword evidence="2" id="KW-0732">Signal</keyword>
<dbReference type="GO" id="GO:0006869">
    <property type="term" value="P:lipid transport"/>
    <property type="evidence" value="ECO:0007669"/>
    <property type="project" value="InterPro"/>
</dbReference>
<dbReference type="PROSITE" id="PS51257">
    <property type="entry name" value="PROKAR_LIPOPROTEIN"/>
    <property type="match status" value="1"/>
</dbReference>
<dbReference type="PANTHER" id="PTHR33076">
    <property type="entry name" value="NON-SPECIFIC LIPID-TRANSFER PROTEIN 2-RELATED"/>
    <property type="match status" value="1"/>
</dbReference>
<feature type="chain" id="PRO_5042898770" description="Non-specific lipid-transfer protein" evidence="2">
    <location>
        <begin position="24"/>
        <end position="116"/>
    </location>
</feature>
<gene>
    <name evidence="4" type="ORF">Syun_010759</name>
</gene>
<comment type="function">
    <text evidence="1">Plant non-specific lipid-transfer proteins transfer phospholipids as well as galactolipids across membranes. May play a role in wax or cutin deposition in the cell walls of expanding epidermal cells and certain secretory tissues.</text>
</comment>
<dbReference type="AlphaFoldDB" id="A0AAP0KI11"/>
<evidence type="ECO:0000256" key="1">
    <source>
        <dbReference type="RuleBase" id="RU000628"/>
    </source>
</evidence>
<dbReference type="Pfam" id="PF00234">
    <property type="entry name" value="Tryp_alpha_amyl"/>
    <property type="match status" value="1"/>
</dbReference>
<dbReference type="SUPFAM" id="SSF47699">
    <property type="entry name" value="Bifunctional inhibitor/lipid-transfer protein/seed storage 2S albumin"/>
    <property type="match status" value="1"/>
</dbReference>
<reference evidence="4 5" key="1">
    <citation type="submission" date="2024-01" db="EMBL/GenBank/DDBJ databases">
        <title>Genome assemblies of Stephania.</title>
        <authorList>
            <person name="Yang L."/>
        </authorList>
    </citation>
    <scope>NUCLEOTIDE SEQUENCE [LARGE SCALE GENOMIC DNA]</scope>
    <source>
        <strain evidence="4">YNDBR</strain>
        <tissue evidence="4">Leaf</tissue>
    </source>
</reference>
<dbReference type="PROSITE" id="PS00597">
    <property type="entry name" value="PLANT_LTP"/>
    <property type="match status" value="1"/>
</dbReference>
<keyword evidence="1" id="KW-0813">Transport</keyword>
<name>A0AAP0KI11_9MAGN</name>
<organism evidence="4 5">
    <name type="scientific">Stephania yunnanensis</name>
    <dbReference type="NCBI Taxonomy" id="152371"/>
    <lineage>
        <taxon>Eukaryota</taxon>
        <taxon>Viridiplantae</taxon>
        <taxon>Streptophyta</taxon>
        <taxon>Embryophyta</taxon>
        <taxon>Tracheophyta</taxon>
        <taxon>Spermatophyta</taxon>
        <taxon>Magnoliopsida</taxon>
        <taxon>Ranunculales</taxon>
        <taxon>Menispermaceae</taxon>
        <taxon>Menispermoideae</taxon>
        <taxon>Cissampelideae</taxon>
        <taxon>Stephania</taxon>
    </lineage>
</organism>
<feature type="domain" description="Bifunctional inhibitor/plant lipid transfer protein/seed storage helical" evidence="3">
    <location>
        <begin position="27"/>
        <end position="112"/>
    </location>
</feature>
<sequence>MKTSFALLTLSAALLMLIACTEGAIPCSTVDAKAASCIAFASGKAPKPAQGCCAGLQQLAQSVKSVQDKKDICACLKGAVKSFPAVQDKFLSQIPGACGIKVGFPVSLNTNCQTIQ</sequence>
<dbReference type="PRINTS" id="PR00382">
    <property type="entry name" value="LIPIDTRNSFER"/>
</dbReference>